<reference evidence="2" key="2">
    <citation type="submission" date="2023-02" db="EMBL/GenBank/DDBJ databases">
        <title>Polaribacter ponticola sp. nov., isolated from seawater.</title>
        <authorList>
            <person name="Baek J.H."/>
            <person name="Kim J.M."/>
            <person name="Choi D.G."/>
            <person name="Jeon C.O."/>
        </authorList>
    </citation>
    <scope>NUCLEOTIDE SEQUENCE</scope>
    <source>
        <strain evidence="2">MSW5</strain>
    </source>
</reference>
<evidence type="ECO:0000313" key="3">
    <source>
        <dbReference type="Proteomes" id="UP001151478"/>
    </source>
</evidence>
<accession>A0ABT5S6M0</accession>
<gene>
    <name evidence="1" type="ORF">N5A56_000225</name>
    <name evidence="2" type="ORF">N5A56_004665</name>
</gene>
<dbReference type="Proteomes" id="UP001151478">
    <property type="component" value="Unassembled WGS sequence"/>
</dbReference>
<protein>
    <submittedName>
        <fullName evidence="2">Uncharacterized protein</fullName>
    </submittedName>
</protein>
<name>A0ABT5S6M0_9FLAO</name>
<reference evidence="2" key="1">
    <citation type="submission" date="2022-09" db="EMBL/GenBank/DDBJ databases">
        <authorList>
            <person name="Kristyanto S."/>
            <person name="Jung J."/>
            <person name="Jeon C.O."/>
        </authorList>
    </citation>
    <scope>NUCLEOTIDE SEQUENCE</scope>
    <source>
        <strain evidence="2">MSW5</strain>
    </source>
</reference>
<organism evidence="2 3">
    <name type="scientific">Polaribacter ponticola</name>
    <dbReference type="NCBI Taxonomy" id="2978475"/>
    <lineage>
        <taxon>Bacteria</taxon>
        <taxon>Pseudomonadati</taxon>
        <taxon>Bacteroidota</taxon>
        <taxon>Flavobacteriia</taxon>
        <taxon>Flavobacteriales</taxon>
        <taxon>Flavobacteriaceae</taxon>
    </lineage>
</organism>
<keyword evidence="3" id="KW-1185">Reference proteome</keyword>
<evidence type="ECO:0000313" key="1">
    <source>
        <dbReference type="EMBL" id="MDD7912953.1"/>
    </source>
</evidence>
<sequence>MSNKAKIQGILMNCSQKSVIGWSVEESDFEAVAEEIIKKLGLCDVVVSDADIYLASSEDNVDLLDSRGFRQGAKWCRRQY</sequence>
<dbReference type="RefSeq" id="WP_265726942.1">
    <property type="nucleotide sequence ID" value="NZ_JAOSLC020000001.1"/>
</dbReference>
<comment type="caution">
    <text evidence="2">The sequence shown here is derived from an EMBL/GenBank/DDBJ whole genome shotgun (WGS) entry which is preliminary data.</text>
</comment>
<proteinExistence type="predicted"/>
<dbReference type="EMBL" id="JAOSLC020000002">
    <property type="protein sequence ID" value="MDD7913749.1"/>
    <property type="molecule type" value="Genomic_DNA"/>
</dbReference>
<evidence type="ECO:0000313" key="2">
    <source>
        <dbReference type="EMBL" id="MDD7913749.1"/>
    </source>
</evidence>
<dbReference type="EMBL" id="JAOSLC020000001">
    <property type="protein sequence ID" value="MDD7912953.1"/>
    <property type="molecule type" value="Genomic_DNA"/>
</dbReference>